<evidence type="ECO:0000259" key="3">
    <source>
        <dbReference type="Pfam" id="PF00561"/>
    </source>
</evidence>
<dbReference type="GO" id="GO:0016787">
    <property type="term" value="F:hydrolase activity"/>
    <property type="evidence" value="ECO:0007669"/>
    <property type="project" value="UniProtKB-KW"/>
</dbReference>
<dbReference type="PANTHER" id="PTHR43329">
    <property type="entry name" value="EPOXIDE HYDROLASE"/>
    <property type="match status" value="1"/>
</dbReference>
<evidence type="ECO:0000256" key="2">
    <source>
        <dbReference type="ARBA" id="ARBA00038334"/>
    </source>
</evidence>
<dbReference type="OrthoDB" id="408373at2759"/>
<dbReference type="VEuPathDB" id="FungiDB:H310_12736"/>
<dbReference type="Pfam" id="PF00561">
    <property type="entry name" value="Abhydrolase_1"/>
    <property type="match status" value="1"/>
</dbReference>
<gene>
    <name evidence="4" type="ORF">H310_12736</name>
</gene>
<dbReference type="EMBL" id="KI913994">
    <property type="protein sequence ID" value="ETV93123.1"/>
    <property type="molecule type" value="Genomic_DNA"/>
</dbReference>
<dbReference type="RefSeq" id="XP_008878146.1">
    <property type="nucleotide sequence ID" value="XM_008879924.1"/>
</dbReference>
<name>A0A024TGE6_9STRA</name>
<dbReference type="SUPFAM" id="SSF53474">
    <property type="entry name" value="alpha/beta-Hydrolases"/>
    <property type="match status" value="1"/>
</dbReference>
<sequence length="347" mass="39336">MADTASTIPPRADDPAYNHEYATVNGIRMHYIDVDPRDGVPVVLVHGWPDLWYGWRHQIQALRATYRVIVPGVVRVPFHPHLPTLHLDNRGFGETESPLSPASYGRKTIATDLVHLLDHLDIQHAVFIGHDWGGVVVWRMCQYFPERVLAVASICTPYVPRPKALLPWATFLDHMPNFKYQHVLVAPNAGDAFDKHARAAFRYLFGTPVANDFGSLYENLVHLDKLEFAPGATSPLVDEIDLAYYVEQYTKRGFATSLHWYKQYERDWDESANAPTELRHPVLYIGAGKDIALPPALSAGMERVIPNLTRRVIENGGHWLGIEAPREVNHMLLEWLTHVMPPTSPRL</sequence>
<protein>
    <recommendedName>
        <fullName evidence="3">AB hydrolase-1 domain-containing protein</fullName>
    </recommendedName>
</protein>
<keyword evidence="1" id="KW-0378">Hydrolase</keyword>
<accession>A0A024TGE6</accession>
<dbReference type="STRING" id="157072.A0A024TGE6"/>
<proteinExistence type="inferred from homology"/>
<evidence type="ECO:0000256" key="1">
    <source>
        <dbReference type="ARBA" id="ARBA00022801"/>
    </source>
</evidence>
<dbReference type="InterPro" id="IPR000639">
    <property type="entry name" value="Epox_hydrolase-like"/>
</dbReference>
<dbReference type="eggNOG" id="KOG4178">
    <property type="taxonomic scope" value="Eukaryota"/>
</dbReference>
<dbReference type="PRINTS" id="PR00412">
    <property type="entry name" value="EPOXHYDRLASE"/>
</dbReference>
<organism evidence="4">
    <name type="scientific">Aphanomyces invadans</name>
    <dbReference type="NCBI Taxonomy" id="157072"/>
    <lineage>
        <taxon>Eukaryota</taxon>
        <taxon>Sar</taxon>
        <taxon>Stramenopiles</taxon>
        <taxon>Oomycota</taxon>
        <taxon>Saprolegniomycetes</taxon>
        <taxon>Saprolegniales</taxon>
        <taxon>Verrucalvaceae</taxon>
        <taxon>Aphanomyces</taxon>
    </lineage>
</organism>
<feature type="domain" description="AB hydrolase-1" evidence="3">
    <location>
        <begin position="41"/>
        <end position="325"/>
    </location>
</feature>
<dbReference type="AlphaFoldDB" id="A0A024TGE6"/>
<dbReference type="InterPro" id="IPR029058">
    <property type="entry name" value="AB_hydrolase_fold"/>
</dbReference>
<evidence type="ECO:0000313" key="4">
    <source>
        <dbReference type="EMBL" id="ETV93123.1"/>
    </source>
</evidence>
<comment type="similarity">
    <text evidence="2">Belongs to the AB hydrolase superfamily. Epoxide hydrolase family.</text>
</comment>
<reference evidence="4" key="1">
    <citation type="submission" date="2013-12" db="EMBL/GenBank/DDBJ databases">
        <title>The Genome Sequence of Aphanomyces invadans NJM9701.</title>
        <authorList>
            <consortium name="The Broad Institute Genomics Platform"/>
            <person name="Russ C."/>
            <person name="Tyler B."/>
            <person name="van West P."/>
            <person name="Dieguez-Uribeondo J."/>
            <person name="Young S.K."/>
            <person name="Zeng Q."/>
            <person name="Gargeya S."/>
            <person name="Fitzgerald M."/>
            <person name="Abouelleil A."/>
            <person name="Alvarado L."/>
            <person name="Chapman S.B."/>
            <person name="Gainer-Dewar J."/>
            <person name="Goldberg J."/>
            <person name="Griggs A."/>
            <person name="Gujja S."/>
            <person name="Hansen M."/>
            <person name="Howarth C."/>
            <person name="Imamovic A."/>
            <person name="Ireland A."/>
            <person name="Larimer J."/>
            <person name="McCowan C."/>
            <person name="Murphy C."/>
            <person name="Pearson M."/>
            <person name="Poon T.W."/>
            <person name="Priest M."/>
            <person name="Roberts A."/>
            <person name="Saif S."/>
            <person name="Shea T."/>
            <person name="Sykes S."/>
            <person name="Wortman J."/>
            <person name="Nusbaum C."/>
            <person name="Birren B."/>
        </authorList>
    </citation>
    <scope>NUCLEOTIDE SEQUENCE [LARGE SCALE GENOMIC DNA]</scope>
    <source>
        <strain evidence="4">NJM9701</strain>
    </source>
</reference>
<dbReference type="Gene3D" id="3.40.50.1820">
    <property type="entry name" value="alpha/beta hydrolase"/>
    <property type="match status" value="1"/>
</dbReference>
<dbReference type="GeneID" id="20089786"/>
<dbReference type="InterPro" id="IPR000073">
    <property type="entry name" value="AB_hydrolase_1"/>
</dbReference>